<dbReference type="EMBL" id="DS268459">
    <property type="protein sequence ID" value="EFP05955.1"/>
    <property type="molecule type" value="Genomic_DNA"/>
</dbReference>
<dbReference type="AlphaFoldDB" id="E3MN70"/>
<dbReference type="InParanoid" id="E3MN70"/>
<dbReference type="Proteomes" id="UP000008281">
    <property type="component" value="Unassembled WGS sequence"/>
</dbReference>
<name>E3MN70_CAERE</name>
<sequence>MPNFPPTVYYRDTYGFDDRPSESDNDSITTKSTVTVRTTYNINPGGGGGMAVNPTYQQIHNRNMNNGDSSKMMNYSHVSNSFHVEQLVTSKILTPNPRTILICVLIAAASAIQLMIFAMIAVFYDGPFPWPLLLCFLMLCNCLVIFIFIRCQPTRAWLYASLIAAALSFLECTGLFFWTALLISDEEKYLESVGANDNRIVTSTRIAMYMCQMLFGPIHLIVCGLIIWKLQAQLSPSDDVVNGYFLSEPELGHQVTFFSLHGGGKIKNFFRKSWYPLNFVRSEIKVTMRPRTRQSVFRRADQEIIKRKVI</sequence>
<keyword evidence="3" id="KW-1185">Reference proteome</keyword>
<evidence type="ECO:0000256" key="1">
    <source>
        <dbReference type="SAM" id="Phobius"/>
    </source>
</evidence>
<keyword evidence="1" id="KW-1133">Transmembrane helix</keyword>
<dbReference type="OMA" id="VYYRDTY"/>
<protein>
    <submittedName>
        <fullName evidence="2">Uncharacterized protein</fullName>
    </submittedName>
</protein>
<feature type="transmembrane region" description="Helical" evidence="1">
    <location>
        <begin position="130"/>
        <end position="149"/>
    </location>
</feature>
<evidence type="ECO:0000313" key="2">
    <source>
        <dbReference type="EMBL" id="EFP05955.1"/>
    </source>
</evidence>
<accession>E3MN70</accession>
<dbReference type="OrthoDB" id="5917100at2759"/>
<feature type="transmembrane region" description="Helical" evidence="1">
    <location>
        <begin position="156"/>
        <end position="183"/>
    </location>
</feature>
<keyword evidence="1" id="KW-0472">Membrane</keyword>
<feature type="transmembrane region" description="Helical" evidence="1">
    <location>
        <begin position="206"/>
        <end position="228"/>
    </location>
</feature>
<feature type="transmembrane region" description="Helical" evidence="1">
    <location>
        <begin position="100"/>
        <end position="124"/>
    </location>
</feature>
<dbReference type="eggNOG" id="ENOG502S12U">
    <property type="taxonomic scope" value="Eukaryota"/>
</dbReference>
<reference evidence="2" key="1">
    <citation type="submission" date="2007-07" db="EMBL/GenBank/DDBJ databases">
        <title>PCAP assembly of the Caenorhabditis remanei genome.</title>
        <authorList>
            <consortium name="The Caenorhabditis remanei Sequencing Consortium"/>
            <person name="Wilson R.K."/>
        </authorList>
    </citation>
    <scope>NUCLEOTIDE SEQUENCE [LARGE SCALE GENOMIC DNA]</scope>
    <source>
        <strain evidence="2">PB4641</strain>
    </source>
</reference>
<proteinExistence type="predicted"/>
<dbReference type="FunCoup" id="E3MN70">
    <property type="interactions" value="74"/>
</dbReference>
<gene>
    <name evidence="2" type="ORF">CRE_04893</name>
</gene>
<dbReference type="HOGENOM" id="CLU_083714_0_0_1"/>
<evidence type="ECO:0000313" key="3">
    <source>
        <dbReference type="Proteomes" id="UP000008281"/>
    </source>
</evidence>
<organism evidence="3">
    <name type="scientific">Caenorhabditis remanei</name>
    <name type="common">Caenorhabditis vulgaris</name>
    <dbReference type="NCBI Taxonomy" id="31234"/>
    <lineage>
        <taxon>Eukaryota</taxon>
        <taxon>Metazoa</taxon>
        <taxon>Ecdysozoa</taxon>
        <taxon>Nematoda</taxon>
        <taxon>Chromadorea</taxon>
        <taxon>Rhabditida</taxon>
        <taxon>Rhabditina</taxon>
        <taxon>Rhabditomorpha</taxon>
        <taxon>Rhabditoidea</taxon>
        <taxon>Rhabditidae</taxon>
        <taxon>Peloderinae</taxon>
        <taxon>Caenorhabditis</taxon>
    </lineage>
</organism>
<keyword evidence="1" id="KW-0812">Transmembrane</keyword>